<sequence>MRPAAGTPFFTDNAALFFQLFIFQRNPVRPVVKDKQYRIHQILVCGGDIGQKIDGFIERSIGVDVCPEFNAVVLQIIEHIFARIIFCSVESHMLQEVRQSGLVVFFLHRPYFLSDVEIGPVLG</sequence>
<organism evidence="1">
    <name type="scientific">bioreactor metagenome</name>
    <dbReference type="NCBI Taxonomy" id="1076179"/>
    <lineage>
        <taxon>unclassified sequences</taxon>
        <taxon>metagenomes</taxon>
        <taxon>ecological metagenomes</taxon>
    </lineage>
</organism>
<gene>
    <name evidence="1" type="ORF">SDC9_119068</name>
</gene>
<reference evidence="1" key="1">
    <citation type="submission" date="2019-08" db="EMBL/GenBank/DDBJ databases">
        <authorList>
            <person name="Kucharzyk K."/>
            <person name="Murdoch R.W."/>
            <person name="Higgins S."/>
            <person name="Loffler F."/>
        </authorList>
    </citation>
    <scope>NUCLEOTIDE SEQUENCE</scope>
</reference>
<evidence type="ECO:0000313" key="1">
    <source>
        <dbReference type="EMBL" id="MPM72095.1"/>
    </source>
</evidence>
<protein>
    <submittedName>
        <fullName evidence="1">Uncharacterized protein</fullName>
    </submittedName>
</protein>
<proteinExistence type="predicted"/>
<comment type="caution">
    <text evidence="1">The sequence shown here is derived from an EMBL/GenBank/DDBJ whole genome shotgun (WGS) entry which is preliminary data.</text>
</comment>
<accession>A0A645C3H4</accession>
<dbReference type="EMBL" id="VSSQ01024528">
    <property type="protein sequence ID" value="MPM72095.1"/>
    <property type="molecule type" value="Genomic_DNA"/>
</dbReference>
<dbReference type="AlphaFoldDB" id="A0A645C3H4"/>
<name>A0A645C3H4_9ZZZZ</name>